<name>A0A7S0LSA3_9EUKA</name>
<gene>
    <name evidence="1" type="ORF">CPEL01642_LOCUS24167</name>
</gene>
<dbReference type="EMBL" id="HBEY01050252">
    <property type="protein sequence ID" value="CAD8620784.1"/>
    <property type="molecule type" value="Transcribed_RNA"/>
</dbReference>
<reference evidence="1" key="1">
    <citation type="submission" date="2021-01" db="EMBL/GenBank/DDBJ databases">
        <authorList>
            <person name="Corre E."/>
            <person name="Pelletier E."/>
            <person name="Niang G."/>
            <person name="Scheremetjew M."/>
            <person name="Finn R."/>
            <person name="Kale V."/>
            <person name="Holt S."/>
            <person name="Cochrane G."/>
            <person name="Meng A."/>
            <person name="Brown T."/>
            <person name="Cohen L."/>
        </authorList>
    </citation>
    <scope>NUCLEOTIDE SEQUENCE</scope>
    <source>
        <strain evidence="1">PLY182g</strain>
    </source>
</reference>
<dbReference type="AlphaFoldDB" id="A0A7S0LSA3"/>
<protein>
    <submittedName>
        <fullName evidence="1">Uncharacterized protein</fullName>
    </submittedName>
</protein>
<evidence type="ECO:0000313" key="1">
    <source>
        <dbReference type="EMBL" id="CAD8620784.1"/>
    </source>
</evidence>
<proteinExistence type="predicted"/>
<sequence length="156" mass="17272">MAARTLPTTRVGDAARLNKALDAMEALPIVVPPARCDTKFRDGRCIVNITCRKTHVQSSMKQPYVPLNNKDKSDPNAVATYDVAAEKLLALLVSRGSTLTVPGCERAKLTEWKEDKFTVTPKAGQREREKRQQEVVKRELGKAKPGAWGCVQAREL</sequence>
<accession>A0A7S0LSA3</accession>
<organism evidence="1">
    <name type="scientific">Coccolithus braarudii</name>
    <dbReference type="NCBI Taxonomy" id="221442"/>
    <lineage>
        <taxon>Eukaryota</taxon>
        <taxon>Haptista</taxon>
        <taxon>Haptophyta</taxon>
        <taxon>Prymnesiophyceae</taxon>
        <taxon>Coccolithales</taxon>
        <taxon>Coccolithaceae</taxon>
        <taxon>Coccolithus</taxon>
    </lineage>
</organism>